<dbReference type="Pfam" id="PF02237">
    <property type="entry name" value="BPL_C"/>
    <property type="match status" value="1"/>
</dbReference>
<evidence type="ECO:0000313" key="5">
    <source>
        <dbReference type="EMBL" id="ADD40505.1"/>
    </source>
</evidence>
<dbReference type="RefSeq" id="WP_013016076.1">
    <property type="nucleotide sequence ID" value="NC_013947.1"/>
</dbReference>
<evidence type="ECO:0000256" key="2">
    <source>
        <dbReference type="ARBA" id="ARBA00023267"/>
    </source>
</evidence>
<dbReference type="EMBL" id="CP001778">
    <property type="protein sequence ID" value="ADD40505.1"/>
    <property type="molecule type" value="Genomic_DNA"/>
</dbReference>
<evidence type="ECO:0000259" key="4">
    <source>
        <dbReference type="PROSITE" id="PS51733"/>
    </source>
</evidence>
<dbReference type="Proteomes" id="UP000000844">
    <property type="component" value="Chromosome"/>
</dbReference>
<dbReference type="PROSITE" id="PS51733">
    <property type="entry name" value="BPL_LPL_CATALYTIC"/>
    <property type="match status" value="1"/>
</dbReference>
<dbReference type="GO" id="GO:0005737">
    <property type="term" value="C:cytoplasm"/>
    <property type="evidence" value="ECO:0007669"/>
    <property type="project" value="TreeGrafter"/>
</dbReference>
<dbReference type="PANTHER" id="PTHR12835">
    <property type="entry name" value="BIOTIN PROTEIN LIGASE"/>
    <property type="match status" value="1"/>
</dbReference>
<dbReference type="OrthoDB" id="9807064at2"/>
<dbReference type="AlphaFoldDB" id="D3Q800"/>
<evidence type="ECO:0000256" key="1">
    <source>
        <dbReference type="ARBA" id="ARBA00022598"/>
    </source>
</evidence>
<gene>
    <name evidence="5" type="ordered locus">Snas_0793</name>
</gene>
<protein>
    <recommendedName>
        <fullName evidence="3">biotin--[biotin carboxyl-carrier protein] ligase</fullName>
        <ecNumber evidence="3">6.3.4.15</ecNumber>
    </recommendedName>
</protein>
<dbReference type="InterPro" id="IPR003142">
    <property type="entry name" value="BPL_C"/>
</dbReference>
<dbReference type="GO" id="GO:0004077">
    <property type="term" value="F:biotin--[biotin carboxyl-carrier protein] ligase activity"/>
    <property type="evidence" value="ECO:0007669"/>
    <property type="project" value="UniProtKB-EC"/>
</dbReference>
<reference evidence="5 6" key="1">
    <citation type="journal article" date="2009" name="Stand. Genomic Sci.">
        <title>Complete genome sequence of Stackebrandtia nassauensis type strain (LLR-40K-21).</title>
        <authorList>
            <person name="Munk C."/>
            <person name="Lapidus A."/>
            <person name="Copeland A."/>
            <person name="Jando M."/>
            <person name="Mayilraj S."/>
            <person name="Glavina Del Rio T."/>
            <person name="Nolan M."/>
            <person name="Chen F."/>
            <person name="Lucas S."/>
            <person name="Tice H."/>
            <person name="Cheng J.F."/>
            <person name="Han C."/>
            <person name="Detter J.C."/>
            <person name="Bruce D."/>
            <person name="Goodwin L."/>
            <person name="Chain P."/>
            <person name="Pitluck S."/>
            <person name="Goker M."/>
            <person name="Ovchinikova G."/>
            <person name="Pati A."/>
            <person name="Ivanova N."/>
            <person name="Mavromatis K."/>
            <person name="Chen A."/>
            <person name="Palaniappan K."/>
            <person name="Land M."/>
            <person name="Hauser L."/>
            <person name="Chang Y.J."/>
            <person name="Jeffries C.D."/>
            <person name="Bristow J."/>
            <person name="Eisen J.A."/>
            <person name="Markowitz V."/>
            <person name="Hugenholtz P."/>
            <person name="Kyrpides N.C."/>
            <person name="Klenk H.P."/>
        </authorList>
    </citation>
    <scope>NUCLEOTIDE SEQUENCE [LARGE SCALE GENOMIC DNA]</scope>
    <source>
        <strain evidence="6">DSM 44728 / CIP 108903 / NRRL B-16338 / NBRC 102104 / LLR-40K-21</strain>
    </source>
</reference>
<dbReference type="CDD" id="cd16442">
    <property type="entry name" value="BPL"/>
    <property type="match status" value="1"/>
</dbReference>
<dbReference type="InterPro" id="IPR004408">
    <property type="entry name" value="Biotin_CoA_COase_ligase"/>
</dbReference>
<keyword evidence="2" id="KW-0092">Biotin</keyword>
<dbReference type="STRING" id="446470.Snas_0793"/>
<dbReference type="SUPFAM" id="SSF55681">
    <property type="entry name" value="Class II aaRS and biotin synthetases"/>
    <property type="match status" value="1"/>
</dbReference>
<feature type="domain" description="BPL/LPL catalytic" evidence="4">
    <location>
        <begin position="5"/>
        <end position="194"/>
    </location>
</feature>
<dbReference type="KEGG" id="sna:Snas_0793"/>
<dbReference type="NCBIfam" id="TIGR00121">
    <property type="entry name" value="birA_ligase"/>
    <property type="match status" value="1"/>
</dbReference>
<evidence type="ECO:0000256" key="3">
    <source>
        <dbReference type="ARBA" id="ARBA00024227"/>
    </source>
</evidence>
<dbReference type="HOGENOM" id="CLU_051096_5_0_11"/>
<dbReference type="eggNOG" id="COG0340">
    <property type="taxonomic scope" value="Bacteria"/>
</dbReference>
<name>D3Q800_STANL</name>
<dbReference type="Gene3D" id="3.30.930.10">
    <property type="entry name" value="Bira Bifunctional Protein, Domain 2"/>
    <property type="match status" value="1"/>
</dbReference>
<dbReference type="EC" id="6.3.4.15" evidence="3"/>
<dbReference type="PANTHER" id="PTHR12835:SF5">
    <property type="entry name" value="BIOTIN--PROTEIN LIGASE"/>
    <property type="match status" value="1"/>
</dbReference>
<proteinExistence type="predicted"/>
<dbReference type="InterPro" id="IPR004143">
    <property type="entry name" value="BPL_LPL_catalytic"/>
</dbReference>
<keyword evidence="1 5" id="KW-0436">Ligase</keyword>
<accession>D3Q800</accession>
<dbReference type="InterPro" id="IPR045864">
    <property type="entry name" value="aa-tRNA-synth_II/BPL/LPL"/>
</dbReference>
<dbReference type="Pfam" id="PF03099">
    <property type="entry name" value="BPL_LplA_LipB"/>
    <property type="match status" value="1"/>
</dbReference>
<sequence length="263" mass="27804">MERKPLDAARLRRWCRDSRMWDSIEVLETVDSTNSLLAKRAAQGAHAGSVLVAEKQTAGRGRLSRSWESPPHAGLAVSMLLRPEVPTARWSWLPLLAGVATCQTIVDLCGVPAALKWPNDVLVGARLDKCSGILAEIAAGGVVLGIGLNVTLAREELPRADTTSLALAGAVETDRGTLLEGLLERIAAWYANWRATEGDPQASGLADAYTLRCHTLGLNVTVSLPDGAVITGVASAIDADGRLCVETEDGPVAVAAGDVYHVR</sequence>
<organism evidence="5 6">
    <name type="scientific">Stackebrandtia nassauensis (strain DSM 44728 / CIP 108903 / NRRL B-16338 / NBRC 102104 / LLR-40K-21)</name>
    <dbReference type="NCBI Taxonomy" id="446470"/>
    <lineage>
        <taxon>Bacteria</taxon>
        <taxon>Bacillati</taxon>
        <taxon>Actinomycetota</taxon>
        <taxon>Actinomycetes</taxon>
        <taxon>Glycomycetales</taxon>
        <taxon>Glycomycetaceae</taxon>
        <taxon>Stackebrandtia</taxon>
    </lineage>
</organism>
<evidence type="ECO:0000313" key="6">
    <source>
        <dbReference type="Proteomes" id="UP000000844"/>
    </source>
</evidence>
<keyword evidence="6" id="KW-1185">Reference proteome</keyword>
<dbReference type="Gene3D" id="2.30.30.100">
    <property type="match status" value="1"/>
</dbReference>